<dbReference type="InParanoid" id="O25267"/>
<gene>
    <name evidence="1" type="ordered locus">HP_0533</name>
</gene>
<name>O25267_HELPY</name>
<dbReference type="EMBL" id="AE000511">
    <property type="protein sequence ID" value="AAD07613.1"/>
    <property type="molecule type" value="Genomic_DNA"/>
</dbReference>
<dbReference type="AlphaFoldDB" id="O25267"/>
<protein>
    <submittedName>
        <fullName evidence="1">Uncharacterized protein</fullName>
    </submittedName>
</protein>
<dbReference type="STRING" id="85962.HP_0533"/>
<dbReference type="Proteomes" id="UP000000429">
    <property type="component" value="Chromosome"/>
</dbReference>
<evidence type="ECO:0000313" key="2">
    <source>
        <dbReference type="Proteomes" id="UP000000429"/>
    </source>
</evidence>
<sequence length="29" mass="3434">MLDVENKQKISVQLTKFSLKNICLNQRQN</sequence>
<evidence type="ECO:0000313" key="1">
    <source>
        <dbReference type="EMBL" id="AAD07613.1"/>
    </source>
</evidence>
<dbReference type="IntAct" id="O25267">
    <property type="interactions" value="1"/>
</dbReference>
<dbReference type="KEGG" id="hpy:HP_0533"/>
<accession>O25267</accession>
<dbReference type="PIR" id="E64586">
    <property type="entry name" value="E64586"/>
</dbReference>
<dbReference type="EnsemblBacteria" id="AAD07613">
    <property type="protein sequence ID" value="AAD07613"/>
    <property type="gene ID" value="HP_0533"/>
</dbReference>
<reference evidence="1 2" key="1">
    <citation type="journal article" date="1997" name="Nature">
        <title>The complete genome sequence of the gastric pathogen Helicobacter pylori.</title>
        <authorList>
            <person name="Tomb J.-F."/>
            <person name="White O."/>
            <person name="Kerlavage A.R."/>
            <person name="Clayton R.A."/>
            <person name="Sutton G.G."/>
            <person name="Fleischmann R.D."/>
            <person name="Ketchum K.A."/>
            <person name="Klenk H.P."/>
            <person name="Gill S."/>
            <person name="Dougherty B.A."/>
            <person name="Nelson K."/>
            <person name="Quackenbush J."/>
            <person name="Zhou L."/>
            <person name="Kirkness E.F."/>
            <person name="Peterson S."/>
            <person name="Loftus B."/>
            <person name="Richardson D."/>
            <person name="Dodson R."/>
            <person name="Khalak H.G."/>
            <person name="Glodek A."/>
            <person name="McKenney K."/>
            <person name="Fitzegerald L.M."/>
            <person name="Lee N."/>
            <person name="Adams M.D."/>
            <person name="Hickey E.K."/>
            <person name="Berg D.E."/>
            <person name="Gocayne J.D."/>
            <person name="Utterback T.R."/>
            <person name="Peterson J.D."/>
            <person name="Kelley J.M."/>
            <person name="Karp P.D."/>
            <person name="Smith H.O."/>
            <person name="Fraser C.M."/>
            <person name="Venter J.C."/>
        </authorList>
    </citation>
    <scope>NUCLEOTIDE SEQUENCE [LARGE SCALE GENOMIC DNA]</scope>
    <source>
        <strain evidence="2">ATCC 700392 / 26695</strain>
    </source>
</reference>
<proteinExistence type="predicted"/>
<keyword evidence="2" id="KW-1185">Reference proteome</keyword>
<organism evidence="1 2">
    <name type="scientific">Helicobacter pylori (strain ATCC 700392 / 26695)</name>
    <name type="common">Campylobacter pylori</name>
    <dbReference type="NCBI Taxonomy" id="85962"/>
    <lineage>
        <taxon>Bacteria</taxon>
        <taxon>Pseudomonadati</taxon>
        <taxon>Campylobacterota</taxon>
        <taxon>Epsilonproteobacteria</taxon>
        <taxon>Campylobacterales</taxon>
        <taxon>Helicobacteraceae</taxon>
        <taxon>Helicobacter</taxon>
    </lineage>
</organism>